<accession>A0A837P338</accession>
<evidence type="ECO:0000313" key="2">
    <source>
        <dbReference type="Proteomes" id="UP000050511"/>
    </source>
</evidence>
<reference evidence="1 2" key="1">
    <citation type="submission" date="2015-10" db="EMBL/GenBank/DDBJ databases">
        <title>Resequencing of Lactobacillus plantarum WJL strain genome.</title>
        <authorList>
            <person name="Martino M.E."/>
        </authorList>
    </citation>
    <scope>NUCLEOTIDE SEQUENCE [LARGE SCALE GENOMIC DNA]</scope>
    <source>
        <strain evidence="1 2">WJL</strain>
    </source>
</reference>
<dbReference type="EMBL" id="LKLZ01000012">
    <property type="protein sequence ID" value="KPN42039.1"/>
    <property type="molecule type" value="Genomic_DNA"/>
</dbReference>
<dbReference type="RefSeq" id="WP_022638438.1">
    <property type="nucleotide sequence ID" value="NZ_AUTE01000023.1"/>
</dbReference>
<gene>
    <name evidence="1" type="ORF">WJL_2590</name>
</gene>
<evidence type="ECO:0000313" key="1">
    <source>
        <dbReference type="EMBL" id="KPN42039.1"/>
    </source>
</evidence>
<proteinExistence type="predicted"/>
<protein>
    <submittedName>
        <fullName evidence="1">Uncharacterized protein</fullName>
    </submittedName>
</protein>
<name>A0A837P338_LACPN</name>
<organism evidence="1 2">
    <name type="scientific">Lactiplantibacillus plantarum WJL</name>
    <dbReference type="NCBI Taxonomy" id="1350466"/>
    <lineage>
        <taxon>Bacteria</taxon>
        <taxon>Bacillati</taxon>
        <taxon>Bacillota</taxon>
        <taxon>Bacilli</taxon>
        <taxon>Lactobacillales</taxon>
        <taxon>Lactobacillaceae</taxon>
        <taxon>Lactiplantibacillus</taxon>
    </lineage>
</organism>
<dbReference type="Proteomes" id="UP000050511">
    <property type="component" value="Unassembled WGS sequence"/>
</dbReference>
<comment type="caution">
    <text evidence="1">The sequence shown here is derived from an EMBL/GenBank/DDBJ whole genome shotgun (WGS) entry which is preliminary data.</text>
</comment>
<dbReference type="AlphaFoldDB" id="A0A837P338"/>
<sequence>MTKPRKEVEKIEQLLADPWTVNIQGIWEQAAHNPDPDKSKLFDALHTYLLDKRQEKIINEKHFVI</sequence>